<evidence type="ECO:0000259" key="1">
    <source>
        <dbReference type="Pfam" id="PF06283"/>
    </source>
</evidence>
<evidence type="ECO:0000313" key="2">
    <source>
        <dbReference type="EMBL" id="GAA4778710.1"/>
    </source>
</evidence>
<dbReference type="PANTHER" id="PTHR40469:SF2">
    <property type="entry name" value="GALACTOSE-BINDING DOMAIN-LIKE SUPERFAMILY PROTEIN"/>
    <property type="match status" value="1"/>
</dbReference>
<proteinExistence type="predicted"/>
<dbReference type="InterPro" id="IPR029010">
    <property type="entry name" value="ThuA-like"/>
</dbReference>
<dbReference type="EMBL" id="BAABKO010000004">
    <property type="protein sequence ID" value="GAA4778710.1"/>
    <property type="molecule type" value="Genomic_DNA"/>
</dbReference>
<name>A0ABP9AC30_9MICO</name>
<keyword evidence="3" id="KW-1185">Reference proteome</keyword>
<dbReference type="SUPFAM" id="SSF52317">
    <property type="entry name" value="Class I glutamine amidotransferase-like"/>
    <property type="match status" value="1"/>
</dbReference>
<sequence>MSAVPASSAGVLNVLILSGHMTREHDNEARSFRQHNQWLTTLLEDTGRFRVRVVEDPRGLGADVIDRYDVVIVVFEGRDGYFDRAVGFGAETDAALLRFVHDDGKGIVWFHGSAAQEDSWGYPEEYNVMRGAKLSAWETGLRPRPWGEAQLDTVEPRHPITEGISERWTVTGDDILTGVQLYEGARVLLTTFDDLEAYEKAPVWPMAHYPVDIPPEGIAALPGIDTDQPIAWINEYGAGRSFTITIGHDIDTFRRIEFIRMFPRGVEWAATGEVTLTGPDRRGDRRFLPWPYYAREG</sequence>
<dbReference type="Gene3D" id="3.40.50.880">
    <property type="match status" value="1"/>
</dbReference>
<accession>A0ABP9AC30</accession>
<feature type="domain" description="ThuA-like" evidence="1">
    <location>
        <begin position="13"/>
        <end position="269"/>
    </location>
</feature>
<dbReference type="PANTHER" id="PTHR40469">
    <property type="entry name" value="SECRETED GLYCOSYL HYDROLASE"/>
    <property type="match status" value="1"/>
</dbReference>
<dbReference type="InterPro" id="IPR029062">
    <property type="entry name" value="Class_I_gatase-like"/>
</dbReference>
<dbReference type="Proteomes" id="UP001501645">
    <property type="component" value="Unassembled WGS sequence"/>
</dbReference>
<comment type="caution">
    <text evidence="2">The sequence shown here is derived from an EMBL/GenBank/DDBJ whole genome shotgun (WGS) entry which is preliminary data.</text>
</comment>
<dbReference type="Pfam" id="PF06283">
    <property type="entry name" value="ThuA"/>
    <property type="match status" value="1"/>
</dbReference>
<dbReference type="RefSeq" id="WP_345439586.1">
    <property type="nucleotide sequence ID" value="NZ_BAABKO010000004.1"/>
</dbReference>
<evidence type="ECO:0000313" key="3">
    <source>
        <dbReference type="Proteomes" id="UP001501645"/>
    </source>
</evidence>
<reference evidence="3" key="1">
    <citation type="journal article" date="2019" name="Int. J. Syst. Evol. Microbiol.">
        <title>The Global Catalogue of Microorganisms (GCM) 10K type strain sequencing project: providing services to taxonomists for standard genome sequencing and annotation.</title>
        <authorList>
            <consortium name="The Broad Institute Genomics Platform"/>
            <consortium name="The Broad Institute Genome Sequencing Center for Infectious Disease"/>
            <person name="Wu L."/>
            <person name="Ma J."/>
        </authorList>
    </citation>
    <scope>NUCLEOTIDE SEQUENCE [LARGE SCALE GENOMIC DNA]</scope>
    <source>
        <strain evidence="3">JCM 18537</strain>
    </source>
</reference>
<protein>
    <recommendedName>
        <fullName evidence="1">ThuA-like domain-containing protein</fullName>
    </recommendedName>
</protein>
<organism evidence="2 3">
    <name type="scientific">Microbacterium gilvum</name>
    <dbReference type="NCBI Taxonomy" id="1336204"/>
    <lineage>
        <taxon>Bacteria</taxon>
        <taxon>Bacillati</taxon>
        <taxon>Actinomycetota</taxon>
        <taxon>Actinomycetes</taxon>
        <taxon>Micrococcales</taxon>
        <taxon>Microbacteriaceae</taxon>
        <taxon>Microbacterium</taxon>
    </lineage>
</organism>
<gene>
    <name evidence="2" type="ORF">GCM10023351_24570</name>
</gene>